<organism evidence="5 6">
    <name type="scientific">Streptomyces andamanensis</name>
    <dbReference type="NCBI Taxonomy" id="1565035"/>
    <lineage>
        <taxon>Bacteria</taxon>
        <taxon>Bacillati</taxon>
        <taxon>Actinomycetota</taxon>
        <taxon>Actinomycetes</taxon>
        <taxon>Kitasatosporales</taxon>
        <taxon>Streptomycetaceae</taxon>
        <taxon>Streptomyces</taxon>
    </lineage>
</organism>
<dbReference type="PROSITE" id="PS50005">
    <property type="entry name" value="TPR"/>
    <property type="match status" value="1"/>
</dbReference>
<dbReference type="Pfam" id="PF13432">
    <property type="entry name" value="TPR_16"/>
    <property type="match status" value="1"/>
</dbReference>
<reference evidence="6" key="1">
    <citation type="journal article" date="2019" name="Int. J. Syst. Evol. Microbiol.">
        <title>The Global Catalogue of Microorganisms (GCM) 10K type strain sequencing project: providing services to taxonomists for standard genome sequencing and annotation.</title>
        <authorList>
            <consortium name="The Broad Institute Genomics Platform"/>
            <consortium name="The Broad Institute Genome Sequencing Center for Infectious Disease"/>
            <person name="Wu L."/>
            <person name="Ma J."/>
        </authorList>
    </citation>
    <scope>NUCLEOTIDE SEQUENCE [LARGE SCALE GENOMIC DNA]</scope>
    <source>
        <strain evidence="6">PCU 347</strain>
    </source>
</reference>
<keyword evidence="4" id="KW-1133">Transmembrane helix</keyword>
<feature type="transmembrane region" description="Helical" evidence="4">
    <location>
        <begin position="318"/>
        <end position="338"/>
    </location>
</feature>
<feature type="transmembrane region" description="Helical" evidence="4">
    <location>
        <begin position="350"/>
        <end position="366"/>
    </location>
</feature>
<dbReference type="SMART" id="SM00028">
    <property type="entry name" value="TPR"/>
    <property type="match status" value="2"/>
</dbReference>
<dbReference type="Pfam" id="PF13181">
    <property type="entry name" value="TPR_8"/>
    <property type="match status" value="1"/>
</dbReference>
<keyword evidence="6" id="KW-1185">Reference proteome</keyword>
<sequence length="370" mass="40502">MTTAHPAVGRADGLLGLGRYEEAAALLGGHLAEHPDDARAWLLLGRARHALQRYREALDACDEALGADPHYVDALILRGTVLRHVDGRFEEAEEALRAAVRLAPHHWYPYARLADLVFRARLVRRGQARGGQLEARDLTELAAEPAALAREALRLGPEEVYAHEVAQLIARLSGDAAAADALDRAILRLDPQHPEALARRTRKVASAAGVRAAEAAALYADALAVTPGSAAMRQGLDHASYRLLRGTRWLALLCVALSGAGVGLFSSDTSRALPLSPGQRLWDLVPMAVIWGVGALLRYRRLRAGIRINLLSLVRRRLWPRIVLGQAAWAMVCALLLTQVPWTERTGPEFLFWAGLLPTFVTLWFDRKMG</sequence>
<feature type="repeat" description="TPR" evidence="3">
    <location>
        <begin position="38"/>
        <end position="71"/>
    </location>
</feature>
<gene>
    <name evidence="5" type="ORF">ACFPC0_37770</name>
</gene>
<name>A0ABV8TRY4_9ACTN</name>
<dbReference type="InterPro" id="IPR051685">
    <property type="entry name" value="Ycf3/AcsC/BcsC/TPR_MFPF"/>
</dbReference>
<dbReference type="SUPFAM" id="SSF48452">
    <property type="entry name" value="TPR-like"/>
    <property type="match status" value="1"/>
</dbReference>
<comment type="caution">
    <text evidence="5">The sequence shown here is derived from an EMBL/GenBank/DDBJ whole genome shotgun (WGS) entry which is preliminary data.</text>
</comment>
<feature type="transmembrane region" description="Helical" evidence="4">
    <location>
        <begin position="249"/>
        <end position="267"/>
    </location>
</feature>
<evidence type="ECO:0000256" key="2">
    <source>
        <dbReference type="ARBA" id="ARBA00022803"/>
    </source>
</evidence>
<dbReference type="PANTHER" id="PTHR44943:SF8">
    <property type="entry name" value="TPR REPEAT-CONTAINING PROTEIN MJ0263"/>
    <property type="match status" value="1"/>
</dbReference>
<dbReference type="EMBL" id="JBHSDP010000031">
    <property type="protein sequence ID" value="MFC4333415.1"/>
    <property type="molecule type" value="Genomic_DNA"/>
</dbReference>
<evidence type="ECO:0000256" key="4">
    <source>
        <dbReference type="SAM" id="Phobius"/>
    </source>
</evidence>
<keyword evidence="2 3" id="KW-0802">TPR repeat</keyword>
<keyword evidence="4" id="KW-0472">Membrane</keyword>
<evidence type="ECO:0000256" key="3">
    <source>
        <dbReference type="PROSITE-ProRule" id="PRU00339"/>
    </source>
</evidence>
<proteinExistence type="predicted"/>
<dbReference type="InterPro" id="IPR019734">
    <property type="entry name" value="TPR_rpt"/>
</dbReference>
<dbReference type="RefSeq" id="WP_381744741.1">
    <property type="nucleotide sequence ID" value="NZ_JBHSDP010000031.1"/>
</dbReference>
<keyword evidence="4" id="KW-0812">Transmembrane</keyword>
<dbReference type="PANTHER" id="PTHR44943">
    <property type="entry name" value="CELLULOSE SYNTHASE OPERON PROTEIN C"/>
    <property type="match status" value="1"/>
</dbReference>
<keyword evidence="1" id="KW-0677">Repeat</keyword>
<dbReference type="InterPro" id="IPR011990">
    <property type="entry name" value="TPR-like_helical_dom_sf"/>
</dbReference>
<dbReference type="Proteomes" id="UP001595824">
    <property type="component" value="Unassembled WGS sequence"/>
</dbReference>
<evidence type="ECO:0000313" key="5">
    <source>
        <dbReference type="EMBL" id="MFC4333415.1"/>
    </source>
</evidence>
<protein>
    <submittedName>
        <fullName evidence="5">Tetratricopeptide repeat protein</fullName>
    </submittedName>
</protein>
<dbReference type="Gene3D" id="1.25.40.10">
    <property type="entry name" value="Tetratricopeptide repeat domain"/>
    <property type="match status" value="1"/>
</dbReference>
<evidence type="ECO:0000313" key="6">
    <source>
        <dbReference type="Proteomes" id="UP001595824"/>
    </source>
</evidence>
<accession>A0ABV8TRY4</accession>
<feature type="transmembrane region" description="Helical" evidence="4">
    <location>
        <begin position="279"/>
        <end position="297"/>
    </location>
</feature>
<evidence type="ECO:0000256" key="1">
    <source>
        <dbReference type="ARBA" id="ARBA00022737"/>
    </source>
</evidence>